<evidence type="ECO:0000313" key="1">
    <source>
        <dbReference type="EMBL" id="NYI40205.1"/>
    </source>
</evidence>
<evidence type="ECO:0000313" key="2">
    <source>
        <dbReference type="Proteomes" id="UP000547973"/>
    </source>
</evidence>
<comment type="caution">
    <text evidence="1">The sequence shown here is derived from an EMBL/GenBank/DDBJ whole genome shotgun (WGS) entry which is preliminary data.</text>
</comment>
<dbReference type="Proteomes" id="UP000547973">
    <property type="component" value="Unassembled WGS sequence"/>
</dbReference>
<sequence>MGTSGTNDIGDVPPAHLMRAIAAAAAGYEAISNWHVAYPGSNGFVDADVDVIVGFVSDVLEAGRA</sequence>
<reference evidence="1 2" key="1">
    <citation type="submission" date="2020-07" db="EMBL/GenBank/DDBJ databases">
        <title>Sequencing the genomes of 1000 actinobacteria strains.</title>
        <authorList>
            <person name="Klenk H.-P."/>
        </authorList>
    </citation>
    <scope>NUCLEOTIDE SEQUENCE [LARGE SCALE GENOMIC DNA]</scope>
    <source>
        <strain evidence="1 2">DSM 19970</strain>
    </source>
</reference>
<proteinExistence type="predicted"/>
<protein>
    <submittedName>
        <fullName evidence="1">Uncharacterized protein</fullName>
    </submittedName>
</protein>
<dbReference type="RefSeq" id="WP_062074810.1">
    <property type="nucleotide sequence ID" value="NZ_BBRC01000004.1"/>
</dbReference>
<organism evidence="1 2">
    <name type="scientific">Demequina lutea</name>
    <dbReference type="NCBI Taxonomy" id="431489"/>
    <lineage>
        <taxon>Bacteria</taxon>
        <taxon>Bacillati</taxon>
        <taxon>Actinomycetota</taxon>
        <taxon>Actinomycetes</taxon>
        <taxon>Micrococcales</taxon>
        <taxon>Demequinaceae</taxon>
        <taxon>Demequina</taxon>
    </lineage>
</organism>
<dbReference type="EMBL" id="JACBZO010000001">
    <property type="protein sequence ID" value="NYI40205.1"/>
    <property type="molecule type" value="Genomic_DNA"/>
</dbReference>
<keyword evidence="2" id="KW-1185">Reference proteome</keyword>
<gene>
    <name evidence="1" type="ORF">BKA03_000324</name>
</gene>
<name>A0A7Y9Z8J6_9MICO</name>
<dbReference type="AlphaFoldDB" id="A0A7Y9Z8J6"/>
<accession>A0A7Y9Z8J6</accession>